<feature type="transmembrane region" description="Helical" evidence="2">
    <location>
        <begin position="324"/>
        <end position="342"/>
    </location>
</feature>
<organism evidence="3 4">
    <name type="scientific">Crateriforma conspicua</name>
    <dbReference type="NCBI Taxonomy" id="2527996"/>
    <lineage>
        <taxon>Bacteria</taxon>
        <taxon>Pseudomonadati</taxon>
        <taxon>Planctomycetota</taxon>
        <taxon>Planctomycetia</taxon>
        <taxon>Planctomycetales</taxon>
        <taxon>Planctomycetaceae</taxon>
        <taxon>Crateriforma</taxon>
    </lineage>
</organism>
<feature type="transmembrane region" description="Helical" evidence="2">
    <location>
        <begin position="1265"/>
        <end position="1282"/>
    </location>
</feature>
<feature type="transmembrane region" description="Helical" evidence="2">
    <location>
        <begin position="745"/>
        <end position="767"/>
    </location>
</feature>
<evidence type="ECO:0000313" key="3">
    <source>
        <dbReference type="EMBL" id="TWT70385.1"/>
    </source>
</evidence>
<feature type="transmembrane region" description="Helical" evidence="2">
    <location>
        <begin position="832"/>
        <end position="851"/>
    </location>
</feature>
<evidence type="ECO:0000313" key="4">
    <source>
        <dbReference type="Proteomes" id="UP000317238"/>
    </source>
</evidence>
<feature type="transmembrane region" description="Helical" evidence="2">
    <location>
        <begin position="397"/>
        <end position="419"/>
    </location>
</feature>
<feature type="transmembrane region" description="Helical" evidence="2">
    <location>
        <begin position="1670"/>
        <end position="1691"/>
    </location>
</feature>
<feature type="transmembrane region" description="Helical" evidence="2">
    <location>
        <begin position="669"/>
        <end position="688"/>
    </location>
</feature>
<keyword evidence="2" id="KW-1133">Transmembrane helix</keyword>
<feature type="compositionally biased region" description="Acidic residues" evidence="1">
    <location>
        <begin position="105"/>
        <end position="117"/>
    </location>
</feature>
<comment type="caution">
    <text evidence="3">The sequence shown here is derived from an EMBL/GenBank/DDBJ whole genome shotgun (WGS) entry which is preliminary data.</text>
</comment>
<feature type="transmembrane region" description="Helical" evidence="2">
    <location>
        <begin position="1527"/>
        <end position="1549"/>
    </location>
</feature>
<dbReference type="EMBL" id="SJPL01000001">
    <property type="protein sequence ID" value="TWT70385.1"/>
    <property type="molecule type" value="Genomic_DNA"/>
</dbReference>
<feature type="transmembrane region" description="Helical" evidence="2">
    <location>
        <begin position="295"/>
        <end position="312"/>
    </location>
</feature>
<evidence type="ECO:0000256" key="2">
    <source>
        <dbReference type="SAM" id="Phobius"/>
    </source>
</evidence>
<keyword evidence="2" id="KW-0472">Membrane</keyword>
<feature type="transmembrane region" description="Helical" evidence="2">
    <location>
        <begin position="431"/>
        <end position="451"/>
    </location>
</feature>
<feature type="transmembrane region" description="Helical" evidence="2">
    <location>
        <begin position="581"/>
        <end position="599"/>
    </location>
</feature>
<accession>A0A5C5Y7X8</accession>
<feature type="transmembrane region" description="Helical" evidence="2">
    <location>
        <begin position="1494"/>
        <end position="1515"/>
    </location>
</feature>
<feature type="transmembrane region" description="Helical" evidence="2">
    <location>
        <begin position="1698"/>
        <end position="1719"/>
    </location>
</feature>
<feature type="transmembrane region" description="Helical" evidence="2">
    <location>
        <begin position="1804"/>
        <end position="1824"/>
    </location>
</feature>
<feature type="transmembrane region" description="Helical" evidence="2">
    <location>
        <begin position="348"/>
        <end position="370"/>
    </location>
</feature>
<feature type="transmembrane region" description="Helical" evidence="2">
    <location>
        <begin position="1830"/>
        <end position="1851"/>
    </location>
</feature>
<feature type="transmembrane region" description="Helical" evidence="2">
    <location>
        <begin position="1203"/>
        <end position="1221"/>
    </location>
</feature>
<feature type="transmembrane region" description="Helical" evidence="2">
    <location>
        <begin position="1390"/>
        <end position="1412"/>
    </location>
</feature>
<dbReference type="Proteomes" id="UP000317238">
    <property type="component" value="Unassembled WGS sequence"/>
</dbReference>
<feature type="transmembrane region" description="Helical" evidence="2">
    <location>
        <begin position="463"/>
        <end position="484"/>
    </location>
</feature>
<feature type="transmembrane region" description="Helical" evidence="2">
    <location>
        <begin position="709"/>
        <end position="733"/>
    </location>
</feature>
<feature type="transmembrane region" description="Helical" evidence="2">
    <location>
        <begin position="805"/>
        <end position="825"/>
    </location>
</feature>
<reference evidence="3 4" key="1">
    <citation type="submission" date="2019-02" db="EMBL/GenBank/DDBJ databases">
        <title>Deep-cultivation of Planctomycetes and their phenomic and genomic characterization uncovers novel biology.</title>
        <authorList>
            <person name="Wiegand S."/>
            <person name="Jogler M."/>
            <person name="Boedeker C."/>
            <person name="Pinto D."/>
            <person name="Vollmers J."/>
            <person name="Rivas-Marin E."/>
            <person name="Kohn T."/>
            <person name="Peeters S.H."/>
            <person name="Heuer A."/>
            <person name="Rast P."/>
            <person name="Oberbeckmann S."/>
            <person name="Bunk B."/>
            <person name="Jeske O."/>
            <person name="Meyerdierks A."/>
            <person name="Storesund J.E."/>
            <person name="Kallscheuer N."/>
            <person name="Luecker S."/>
            <person name="Lage O.M."/>
            <person name="Pohl T."/>
            <person name="Merkel B.J."/>
            <person name="Hornburger P."/>
            <person name="Mueller R.-W."/>
            <person name="Bruemmer F."/>
            <person name="Labrenz M."/>
            <person name="Spormann A.M."/>
            <person name="Op Den Camp H."/>
            <person name="Overmann J."/>
            <person name="Amann R."/>
            <person name="Jetten M.S.M."/>
            <person name="Mascher T."/>
            <person name="Medema M.H."/>
            <person name="Devos D.P."/>
            <person name="Kaster A.-K."/>
            <person name="Ovreas L."/>
            <person name="Rohde M."/>
            <person name="Galperin M.Y."/>
            <person name="Jogler C."/>
        </authorList>
    </citation>
    <scope>NUCLEOTIDE SEQUENCE [LARGE SCALE GENOMIC DNA]</scope>
    <source>
        <strain evidence="3 4">Pan14r</strain>
    </source>
</reference>
<feature type="transmembrane region" description="Helical" evidence="2">
    <location>
        <begin position="1631"/>
        <end position="1650"/>
    </location>
</feature>
<feature type="transmembrane region" description="Helical" evidence="2">
    <location>
        <begin position="1080"/>
        <end position="1099"/>
    </location>
</feature>
<feature type="transmembrane region" description="Helical" evidence="2">
    <location>
        <begin position="897"/>
        <end position="918"/>
    </location>
</feature>
<feature type="transmembrane region" description="Helical" evidence="2">
    <location>
        <begin position="999"/>
        <end position="1019"/>
    </location>
</feature>
<feature type="transmembrane region" description="Helical" evidence="2">
    <location>
        <begin position="6"/>
        <end position="29"/>
    </location>
</feature>
<feature type="transmembrane region" description="Helical" evidence="2">
    <location>
        <begin position="1362"/>
        <end position="1384"/>
    </location>
</feature>
<feature type="transmembrane region" description="Helical" evidence="2">
    <location>
        <begin position="1569"/>
        <end position="1587"/>
    </location>
</feature>
<dbReference type="RefSeq" id="WP_197203628.1">
    <property type="nucleotide sequence ID" value="NZ_SJPL01000001.1"/>
</dbReference>
<keyword evidence="2" id="KW-0812">Transmembrane</keyword>
<feature type="transmembrane region" description="Helical" evidence="2">
    <location>
        <begin position="1111"/>
        <end position="1129"/>
    </location>
</feature>
<feature type="transmembrane region" description="Helical" evidence="2">
    <location>
        <begin position="1454"/>
        <end position="1473"/>
    </location>
</feature>
<feature type="transmembrane region" description="Helical" evidence="2">
    <location>
        <begin position="1424"/>
        <end position="1442"/>
    </location>
</feature>
<name>A0A5C5Y7X8_9PLAN</name>
<feature type="transmembrane region" description="Helical" evidence="2">
    <location>
        <begin position="963"/>
        <end position="993"/>
    </location>
</feature>
<feature type="transmembrane region" description="Helical" evidence="2">
    <location>
        <begin position="515"/>
        <end position="535"/>
    </location>
</feature>
<evidence type="ECO:0000256" key="1">
    <source>
        <dbReference type="SAM" id="MobiDB-lite"/>
    </source>
</evidence>
<feature type="transmembrane region" description="Helical" evidence="2">
    <location>
        <begin position="1172"/>
        <end position="1191"/>
    </location>
</feature>
<feature type="transmembrane region" description="Helical" evidence="2">
    <location>
        <begin position="924"/>
        <end position="942"/>
    </location>
</feature>
<feature type="transmembrane region" description="Helical" evidence="2">
    <location>
        <begin position="263"/>
        <end position="283"/>
    </location>
</feature>
<feature type="transmembrane region" description="Helical" evidence="2">
    <location>
        <begin position="203"/>
        <end position="224"/>
    </location>
</feature>
<feature type="transmembrane region" description="Helical" evidence="2">
    <location>
        <begin position="1599"/>
        <end position="1619"/>
    </location>
</feature>
<feature type="transmembrane region" description="Helical" evidence="2">
    <location>
        <begin position="1324"/>
        <end position="1350"/>
    </location>
</feature>
<feature type="transmembrane region" description="Helical" evidence="2">
    <location>
        <begin position="547"/>
        <end position="569"/>
    </location>
</feature>
<feature type="transmembrane region" description="Helical" evidence="2">
    <location>
        <begin position="1233"/>
        <end position="1253"/>
    </location>
</feature>
<feature type="transmembrane region" description="Helical" evidence="2">
    <location>
        <begin position="871"/>
        <end position="890"/>
    </location>
</feature>
<proteinExistence type="predicted"/>
<feature type="transmembrane region" description="Helical" evidence="2">
    <location>
        <begin position="1294"/>
        <end position="1312"/>
    </location>
</feature>
<feature type="transmembrane region" description="Helical" evidence="2">
    <location>
        <begin position="490"/>
        <end position="508"/>
    </location>
</feature>
<keyword evidence="4" id="KW-1185">Reference proteome</keyword>
<feature type="transmembrane region" description="Helical" evidence="2">
    <location>
        <begin position="605"/>
        <end position="623"/>
    </location>
</feature>
<sequence>MKVFIVVVLGLFIMMVLGHGAWVICAMILRAMIGGADDDAVTPLGRKRPQEPVQRDPLVDFRVVVRRLEWKGVLQQGKGDQWIRLAEEHFPDPLPFLVPDRDASSEQEEAVDPESDSSDVGKFDPEASFDPQPHDDVRETSGTGQDDEAPSSVQPNESGIFVGQVVDDAVTSMGGAATSDRGTTLSQSVSRFMATRNIRWGELVAGAMIVVCSIGLVVSLWHTLTATHRVVPSLIFMAANASIFAAGFYTFSRWRVQATSRAILVIASLLVPLSVLAGLAATGEYGTGVSLVDPVTLATVVAGACVYGWLLLRACKVLFGSKLGVPAALSLWGPTLMIPLVPTVASTLVPQGLAVFVGLVSSAVAAAWMWEPWVRRVQPKFNDPQRGLRPRLFSRRLVAIGLGVFGLACLVTYLVVVLLNGQTDAVTAKELVWLALATIPAWLSMASVIHFHARRSRSNPLCMVADTFICIACLVVAVMFVPAFGDVELVWTWAIVLAGSASVLAWVMNLRSMAIVALASLWIASVTTSTAWLGNRDFQSVARWQCFISGPAVWVTGLWAIGLAVCDAFANQKWTDWIRPVRIVSQIATCVIGVVMLVGPADWHLGISASSIAMVLAMTAVVSPLERRSLGLALVAPTTATVALALPIVTRMPDWLVTFDAFIQTRGLFGWAAIFSGVAVWQTLRSLPVKRWSLTSSKIRVHRAPAQSIQIYWTVASALLCLATIVWLVRMLAGLGHPVSGNDAIVLTLLGAVIWIMHLAATVAWRTLARRTSDGWETLSGALVAAMTVWASVAIALSVDNAPDRQWMVAGSMNLLISGAIAWVFRSRSKVASSVAVAAFGVLALTAPLLWKQGWWEPWNAGFTVDRLTVLVFTVWLMATVLIGGIRSVLRRSVSGLTTALLVPPMALGLVLPCFRISDAVTLTLWVALAAMGWLFVLVLGWPRCKRSLQMIGPSGASKVADVSIASAVSVLWITVWGMAVFVAGATMVLMIGGRPFDLFASAVAVMVTLTVAACWSFGDRLIRWFGIHRRCVRGIALKSAPLPMHWGELPWPLMLTGIAAVCAAGATNAGWVISEATVVIWAMVLLVAGTGSLGRVVWNRGQDPSIQVIDLLHAIVLSVGIFVVSVFTDPGIQTQAIQNIRTAIELSALILGGLTVTTIGRDPSLNRSMVAVGRVLGWMVVFAGLPFLAIQLGNTVTPTETVATWIGWLSTWLVFWRLAAKDRPGGAWRLGGLPDAAPWIGLIGSLGFYSLLGAQDQVRWPSNIFADVLVLGSVTSVLATAGRRARRRATSLLWVVSLAASAFTAAVRITLSLDVPMSRGWPIALFAAAATITVWTFIAGNTVSVLRSLAGGPPIALHRFLRALCVVALLLAVAGMGTAVVGIDASDDFAAMLGIGVIAMVVIGQFELAEWARAAWPSASERLRDLGMGLLIVALGMFAWLQAADQPWPALQFVMRSFLVMVLATFMIGWWLPWILGQRMADYWQATLRRGSIWTLGIALASLVGMLIMELVIHESGVGIEALEDALIILVAAVLGLFSVALAITSVASGMSSRWSARLHLSDGWRRMCIDATQLLALATWGHLYLCRSDWAILGLRPYWPWMVMVLAFVSVGLTEWANRRGDRVLASELRRTALFLPLIPLVGFWLSFNRPGLQWLGQADNWMLAQTGVRYQYVLAIASAFYIAVSILWKQRSSRVVGIVIGNLALWVSLIQVPGWGFLQHPQAWLIPPAVCVLVVNQLYRKHSDPAASAAIRSTAILVIYLSSTADMLFVGIGETLAGPIVLILLALAGMLLGAVLRWRSFLVLGFIFVLVALISMVYHAGQALDAVWPWWAFGITTGIALLIGLALLEKNRSAMQSMTQRFKAWET</sequence>
<feature type="transmembrane region" description="Helical" evidence="2">
    <location>
        <begin position="630"/>
        <end position="649"/>
    </location>
</feature>
<protein>
    <submittedName>
        <fullName evidence="3">Uncharacterized protein</fullName>
    </submittedName>
</protein>
<feature type="transmembrane region" description="Helical" evidence="2">
    <location>
        <begin position="1779"/>
        <end position="1799"/>
    </location>
</feature>
<feature type="region of interest" description="Disordered" evidence="1">
    <location>
        <begin position="95"/>
        <end position="157"/>
    </location>
</feature>
<feature type="transmembrane region" description="Helical" evidence="2">
    <location>
        <begin position="779"/>
        <end position="799"/>
    </location>
</feature>
<feature type="transmembrane region" description="Helical" evidence="2">
    <location>
        <begin position="230"/>
        <end position="251"/>
    </location>
</feature>
<gene>
    <name evidence="3" type="ORF">Pan14r_26910</name>
</gene>